<dbReference type="EMBL" id="JASJQH010000104">
    <property type="protein sequence ID" value="KAK9767054.1"/>
    <property type="molecule type" value="Genomic_DNA"/>
</dbReference>
<comment type="caution">
    <text evidence="3">The sequence shown here is derived from an EMBL/GenBank/DDBJ whole genome shotgun (WGS) entry which is preliminary data.</text>
</comment>
<feature type="compositionally biased region" description="Low complexity" evidence="1">
    <location>
        <begin position="69"/>
        <end position="98"/>
    </location>
</feature>
<protein>
    <submittedName>
        <fullName evidence="3">Uncharacterized protein</fullName>
    </submittedName>
</protein>
<accession>A0ABR2WZW8</accession>
<feature type="region of interest" description="Disordered" evidence="1">
    <location>
        <begin position="31"/>
        <end position="136"/>
    </location>
</feature>
<gene>
    <name evidence="3" type="ORF">K7432_003408</name>
</gene>
<proteinExistence type="predicted"/>
<evidence type="ECO:0000313" key="4">
    <source>
        <dbReference type="Proteomes" id="UP001479436"/>
    </source>
</evidence>
<feature type="signal peptide" evidence="2">
    <location>
        <begin position="1"/>
        <end position="17"/>
    </location>
</feature>
<dbReference type="Proteomes" id="UP001479436">
    <property type="component" value="Unassembled WGS sequence"/>
</dbReference>
<keyword evidence="2" id="KW-0732">Signal</keyword>
<evidence type="ECO:0000256" key="2">
    <source>
        <dbReference type="SAM" id="SignalP"/>
    </source>
</evidence>
<evidence type="ECO:0000256" key="1">
    <source>
        <dbReference type="SAM" id="MobiDB-lite"/>
    </source>
</evidence>
<feature type="compositionally biased region" description="Low complexity" evidence="1">
    <location>
        <begin position="33"/>
        <end position="43"/>
    </location>
</feature>
<feature type="chain" id="PRO_5046855281" evidence="2">
    <location>
        <begin position="18"/>
        <end position="245"/>
    </location>
</feature>
<sequence length="245" mass="25059">MKVYMLLALINLCAVYGQGVTPEAHPITFVPQPSVSHEPSKPVSEPPKPTTSAPSLPPTSVATVPTSAPEPHTTPVVTTHAPTTISTPPTSAVPTSSINTHTDVNPTVSTSHPTSGRIPTTSVVESPKPSTGVSIPDHSISINPIVTFTLPGSNGVTAPPLTLSIPSTASGSAVTTLPNSDVVKDVVVTATAQVSGSEAVVLATVRVTGRPVPKGNSALSYGLRVNPAQGIWVGTFTLPLLWGLW</sequence>
<name>A0ABR2WZW8_9FUNG</name>
<reference evidence="3 4" key="1">
    <citation type="submission" date="2023-04" db="EMBL/GenBank/DDBJ databases">
        <title>Genome of Basidiobolus ranarum AG-B5.</title>
        <authorList>
            <person name="Stajich J.E."/>
            <person name="Carter-House D."/>
            <person name="Gryganskyi A."/>
        </authorList>
    </citation>
    <scope>NUCLEOTIDE SEQUENCE [LARGE SCALE GENOMIC DNA]</scope>
    <source>
        <strain evidence="3 4">AG-B5</strain>
    </source>
</reference>
<evidence type="ECO:0000313" key="3">
    <source>
        <dbReference type="EMBL" id="KAK9767054.1"/>
    </source>
</evidence>
<feature type="compositionally biased region" description="Low complexity" evidence="1">
    <location>
        <begin position="50"/>
        <end position="60"/>
    </location>
</feature>
<organism evidence="3 4">
    <name type="scientific">Basidiobolus ranarum</name>
    <dbReference type="NCBI Taxonomy" id="34480"/>
    <lineage>
        <taxon>Eukaryota</taxon>
        <taxon>Fungi</taxon>
        <taxon>Fungi incertae sedis</taxon>
        <taxon>Zoopagomycota</taxon>
        <taxon>Entomophthoromycotina</taxon>
        <taxon>Basidiobolomycetes</taxon>
        <taxon>Basidiobolales</taxon>
        <taxon>Basidiobolaceae</taxon>
        <taxon>Basidiobolus</taxon>
    </lineage>
</organism>
<feature type="compositionally biased region" description="Polar residues" evidence="1">
    <location>
        <begin position="99"/>
        <end position="133"/>
    </location>
</feature>
<keyword evidence="4" id="KW-1185">Reference proteome</keyword>